<evidence type="ECO:0000313" key="1">
    <source>
        <dbReference type="EMBL" id="RHZ54942.1"/>
    </source>
</evidence>
<protein>
    <submittedName>
        <fullName evidence="1">Uncharacterized protein</fullName>
    </submittedName>
</protein>
<dbReference type="OrthoDB" id="27226at2759"/>
<gene>
    <name evidence="1" type="ORF">Glove_421g32</name>
</gene>
<organism evidence="1 2">
    <name type="scientific">Diversispora epigaea</name>
    <dbReference type="NCBI Taxonomy" id="1348612"/>
    <lineage>
        <taxon>Eukaryota</taxon>
        <taxon>Fungi</taxon>
        <taxon>Fungi incertae sedis</taxon>
        <taxon>Mucoromycota</taxon>
        <taxon>Glomeromycotina</taxon>
        <taxon>Glomeromycetes</taxon>
        <taxon>Diversisporales</taxon>
        <taxon>Diversisporaceae</taxon>
        <taxon>Diversispora</taxon>
    </lineage>
</organism>
<keyword evidence="2" id="KW-1185">Reference proteome</keyword>
<accession>A0A397GV92</accession>
<sequence length="55" mass="6475">MALKPGDVFRRHKNLVVFNMDSTLMQQELMKLLDNRWLKTITESVMNGELILKNL</sequence>
<reference evidence="1 2" key="1">
    <citation type="submission" date="2018-08" db="EMBL/GenBank/DDBJ databases">
        <title>Genome and evolution of the arbuscular mycorrhizal fungus Diversispora epigaea (formerly Glomus versiforme) and its bacterial endosymbionts.</title>
        <authorList>
            <person name="Sun X."/>
            <person name="Fei Z."/>
            <person name="Harrison M."/>
        </authorList>
    </citation>
    <scope>NUCLEOTIDE SEQUENCE [LARGE SCALE GENOMIC DNA]</scope>
    <source>
        <strain evidence="1 2">IT104</strain>
    </source>
</reference>
<proteinExistence type="predicted"/>
<evidence type="ECO:0000313" key="2">
    <source>
        <dbReference type="Proteomes" id="UP000266861"/>
    </source>
</evidence>
<dbReference type="AlphaFoldDB" id="A0A397GV92"/>
<dbReference type="Proteomes" id="UP000266861">
    <property type="component" value="Unassembled WGS sequence"/>
</dbReference>
<dbReference type="EMBL" id="PQFF01000373">
    <property type="protein sequence ID" value="RHZ54942.1"/>
    <property type="molecule type" value="Genomic_DNA"/>
</dbReference>
<comment type="caution">
    <text evidence="1">The sequence shown here is derived from an EMBL/GenBank/DDBJ whole genome shotgun (WGS) entry which is preliminary data.</text>
</comment>
<name>A0A397GV92_9GLOM</name>